<keyword evidence="5" id="KW-0560">Oxidoreductase</keyword>
<evidence type="ECO:0000259" key="6">
    <source>
        <dbReference type="Pfam" id="PF00441"/>
    </source>
</evidence>
<reference evidence="9" key="1">
    <citation type="submission" date="2020-05" db="EMBL/GenBank/DDBJ databases">
        <authorList>
            <person name="Chiriac C."/>
            <person name="Salcher M."/>
            <person name="Ghai R."/>
            <person name="Kavagutti S V."/>
        </authorList>
    </citation>
    <scope>NUCLEOTIDE SEQUENCE</scope>
</reference>
<feature type="domain" description="Acyl-CoA dehydrogenase/oxidase N-terminal" evidence="8">
    <location>
        <begin position="11"/>
        <end position="124"/>
    </location>
</feature>
<evidence type="ECO:0000259" key="8">
    <source>
        <dbReference type="Pfam" id="PF02771"/>
    </source>
</evidence>
<dbReference type="InterPro" id="IPR009100">
    <property type="entry name" value="AcylCoA_DH/oxidase_NM_dom_sf"/>
</dbReference>
<dbReference type="GO" id="GO:0005886">
    <property type="term" value="C:plasma membrane"/>
    <property type="evidence" value="ECO:0007669"/>
    <property type="project" value="TreeGrafter"/>
</dbReference>
<comment type="cofactor">
    <cofactor evidence="1">
        <name>FAD</name>
        <dbReference type="ChEBI" id="CHEBI:57692"/>
    </cofactor>
</comment>
<dbReference type="InterPro" id="IPR037069">
    <property type="entry name" value="AcylCoA_DH/ox_N_sf"/>
</dbReference>
<dbReference type="InterPro" id="IPR006091">
    <property type="entry name" value="Acyl-CoA_Oxase/DH_mid-dom"/>
</dbReference>
<dbReference type="Pfam" id="PF02770">
    <property type="entry name" value="Acyl-CoA_dh_M"/>
    <property type="match status" value="1"/>
</dbReference>
<dbReference type="Gene3D" id="2.40.110.10">
    <property type="entry name" value="Butyryl-CoA Dehydrogenase, subunit A, domain 2"/>
    <property type="match status" value="1"/>
</dbReference>
<evidence type="ECO:0000313" key="9">
    <source>
        <dbReference type="EMBL" id="CAB4538954.1"/>
    </source>
</evidence>
<dbReference type="InterPro" id="IPR036250">
    <property type="entry name" value="AcylCo_DH-like_C"/>
</dbReference>
<dbReference type="Gene3D" id="1.10.540.10">
    <property type="entry name" value="Acyl-CoA dehydrogenase/oxidase, N-terminal domain"/>
    <property type="match status" value="1"/>
</dbReference>
<keyword evidence="4" id="KW-0274">FAD</keyword>
<dbReference type="EMBL" id="CAEZSR010000003">
    <property type="protein sequence ID" value="CAB4538954.1"/>
    <property type="molecule type" value="Genomic_DNA"/>
</dbReference>
<evidence type="ECO:0000256" key="1">
    <source>
        <dbReference type="ARBA" id="ARBA00001974"/>
    </source>
</evidence>
<evidence type="ECO:0000256" key="5">
    <source>
        <dbReference type="ARBA" id="ARBA00023002"/>
    </source>
</evidence>
<dbReference type="Pfam" id="PF02771">
    <property type="entry name" value="Acyl-CoA_dh_N"/>
    <property type="match status" value="1"/>
</dbReference>
<dbReference type="InterPro" id="IPR052161">
    <property type="entry name" value="Mycobact_Acyl-CoA_DH"/>
</dbReference>
<dbReference type="InterPro" id="IPR046373">
    <property type="entry name" value="Acyl-CoA_Oxase/DH_mid-dom_sf"/>
</dbReference>
<evidence type="ECO:0000256" key="2">
    <source>
        <dbReference type="ARBA" id="ARBA00009347"/>
    </source>
</evidence>
<feature type="domain" description="Acyl-CoA oxidase/dehydrogenase middle" evidence="7">
    <location>
        <begin position="133"/>
        <end position="226"/>
    </location>
</feature>
<dbReference type="FunFam" id="2.40.110.10:FF:000011">
    <property type="entry name" value="Acyl-CoA dehydrogenase FadE34"/>
    <property type="match status" value="1"/>
</dbReference>
<dbReference type="GO" id="GO:0016627">
    <property type="term" value="F:oxidoreductase activity, acting on the CH-CH group of donors"/>
    <property type="evidence" value="ECO:0007669"/>
    <property type="project" value="InterPro"/>
</dbReference>
<accession>A0A6J6BJR1</accession>
<dbReference type="Pfam" id="PF00441">
    <property type="entry name" value="Acyl-CoA_dh_1"/>
    <property type="match status" value="1"/>
</dbReference>
<dbReference type="Gene3D" id="1.20.140.10">
    <property type="entry name" value="Butyryl-CoA Dehydrogenase, subunit A, domain 3"/>
    <property type="match status" value="1"/>
</dbReference>
<dbReference type="PANTHER" id="PTHR43292">
    <property type="entry name" value="ACYL-COA DEHYDROGENASE"/>
    <property type="match status" value="1"/>
</dbReference>
<name>A0A6J6BJR1_9ZZZZ</name>
<dbReference type="GO" id="GO:0050660">
    <property type="term" value="F:flavin adenine dinucleotide binding"/>
    <property type="evidence" value="ECO:0007669"/>
    <property type="project" value="InterPro"/>
</dbReference>
<feature type="domain" description="Acyl-CoA dehydrogenase/oxidase C-terminal" evidence="6">
    <location>
        <begin position="239"/>
        <end position="389"/>
    </location>
</feature>
<dbReference type="SUPFAM" id="SSF47203">
    <property type="entry name" value="Acyl-CoA dehydrogenase C-terminal domain-like"/>
    <property type="match status" value="1"/>
</dbReference>
<evidence type="ECO:0000259" key="7">
    <source>
        <dbReference type="Pfam" id="PF02770"/>
    </source>
</evidence>
<organism evidence="9">
    <name type="scientific">freshwater metagenome</name>
    <dbReference type="NCBI Taxonomy" id="449393"/>
    <lineage>
        <taxon>unclassified sequences</taxon>
        <taxon>metagenomes</taxon>
        <taxon>ecological metagenomes</taxon>
    </lineage>
</organism>
<comment type="similarity">
    <text evidence="2">Belongs to the acyl-CoA dehydrogenase family.</text>
</comment>
<dbReference type="SUPFAM" id="SSF56645">
    <property type="entry name" value="Acyl-CoA dehydrogenase NM domain-like"/>
    <property type="match status" value="1"/>
</dbReference>
<dbReference type="InterPro" id="IPR013786">
    <property type="entry name" value="AcylCoA_DH/ox_N"/>
</dbReference>
<evidence type="ECO:0000256" key="3">
    <source>
        <dbReference type="ARBA" id="ARBA00022630"/>
    </source>
</evidence>
<sequence length="414" mass="44796">MTDTATELSPAEEAAFRAHCRAFLDEYATGVGAGRAGSAEDRGAGLLTTAKAFQGALAEAGLAGLVYPKEYGGAGLSRAHDRIWREEYRNYPDMTSELTISHGMCLPVLNDFGTHEQKQQFLADNIAARTVWCQMFSEPGAGSDVASLQTKAELDGDEWVINGQKVWTTLAHLSDYGVLIARTNPEVPKHAGISMFIVDMRAPGVEIRPIHQIDGGKHFNEVFFSDLRIPKSWLLGELNNGWNQATAMLMYERVAIGTGSSSGVSHPNADRMINDAVKLGKITDPVLRQDLMRLYSEETTKSLVAMRTRAELKAGKAPGPGGSLGKLHGAKIARMMRSITSDVHGADVIAYEADDKTALLARSILTSFSAHIAGGTDEIQKNIIGDRVLGLPRDIAVDTKVAFKELKVGTQRTD</sequence>
<evidence type="ECO:0000256" key="4">
    <source>
        <dbReference type="ARBA" id="ARBA00022827"/>
    </source>
</evidence>
<dbReference type="PANTHER" id="PTHR43292:SF4">
    <property type="entry name" value="ACYL-COA DEHYDROGENASE FADE34"/>
    <property type="match status" value="1"/>
</dbReference>
<gene>
    <name evidence="9" type="ORF">UFOPK1493_00153</name>
</gene>
<dbReference type="InterPro" id="IPR009075">
    <property type="entry name" value="AcylCo_DH/oxidase_C"/>
</dbReference>
<proteinExistence type="inferred from homology"/>
<dbReference type="AlphaFoldDB" id="A0A6J6BJR1"/>
<protein>
    <submittedName>
        <fullName evidence="9">Unannotated protein</fullName>
    </submittedName>
</protein>
<keyword evidence="3" id="KW-0285">Flavoprotein</keyword>